<proteinExistence type="predicted"/>
<reference evidence="2" key="1">
    <citation type="journal article" date="2022" name="Microbiol. Resour. Announc.">
        <title>Draft Genome Sequence of a Methanogenic Archaeon from West Spitsbergen Permafrost.</title>
        <authorList>
            <person name="Trubitsyn V."/>
            <person name="Rivkina E."/>
            <person name="Shcherbakova V."/>
        </authorList>
    </citation>
    <scope>NUCLEOTIDE SEQUENCE [LARGE SCALE GENOMIC DNA]</scope>
    <source>
        <strain evidence="2">VT</strain>
    </source>
</reference>
<dbReference type="Proteomes" id="UP000825933">
    <property type="component" value="Unassembled WGS sequence"/>
</dbReference>
<keyword evidence="2" id="KW-1185">Reference proteome</keyword>
<evidence type="ECO:0000313" key="1">
    <source>
        <dbReference type="EMBL" id="MBZ2164595.1"/>
    </source>
</evidence>
<comment type="caution">
    <text evidence="1">The sequence shown here is derived from an EMBL/GenBank/DDBJ whole genome shotgun (WGS) entry which is preliminary data.</text>
</comment>
<dbReference type="RefSeq" id="WP_223790277.1">
    <property type="nucleotide sequence ID" value="NZ_JAIOUQ010000002.1"/>
</dbReference>
<name>A0A8T5UYV1_9EURY</name>
<dbReference type="AlphaFoldDB" id="A0A8T5UYV1"/>
<gene>
    <name evidence="1" type="ORF">K8N75_00810</name>
</gene>
<accession>A0A8T5UYV1</accession>
<organism evidence="1 2">
    <name type="scientific">Methanobacterium spitsbergense</name>
    <dbReference type="NCBI Taxonomy" id="2874285"/>
    <lineage>
        <taxon>Archaea</taxon>
        <taxon>Methanobacteriati</taxon>
        <taxon>Methanobacteriota</taxon>
        <taxon>Methanomada group</taxon>
        <taxon>Methanobacteria</taxon>
        <taxon>Methanobacteriales</taxon>
        <taxon>Methanobacteriaceae</taxon>
        <taxon>Methanobacterium</taxon>
    </lineage>
</organism>
<protein>
    <submittedName>
        <fullName evidence="1">Uncharacterized protein</fullName>
    </submittedName>
</protein>
<dbReference type="EMBL" id="JAIOUQ010000002">
    <property type="protein sequence ID" value="MBZ2164595.1"/>
    <property type="molecule type" value="Genomic_DNA"/>
</dbReference>
<evidence type="ECO:0000313" key="2">
    <source>
        <dbReference type="Proteomes" id="UP000825933"/>
    </source>
</evidence>
<sequence length="50" mass="6210">MQWKILETTDKEKFYDELNKYKINGWYIHLETFRMDGDRCYIILSKGFDI</sequence>